<dbReference type="Proteomes" id="UP000287224">
    <property type="component" value="Unassembled WGS sequence"/>
</dbReference>
<dbReference type="SUPFAM" id="SSF48208">
    <property type="entry name" value="Six-hairpin glycosidases"/>
    <property type="match status" value="1"/>
</dbReference>
<gene>
    <name evidence="2" type="ORF">KDAU_58860</name>
</gene>
<dbReference type="RefSeq" id="WP_126601083.1">
    <property type="nucleotide sequence ID" value="NZ_BIFQ01000002.1"/>
</dbReference>
<dbReference type="EMBL" id="BIFQ01000002">
    <property type="protein sequence ID" value="GCE08557.1"/>
    <property type="molecule type" value="Genomic_DNA"/>
</dbReference>
<feature type="domain" description="D-glucuronyl C5-epimerase C-terminal" evidence="1">
    <location>
        <begin position="268"/>
        <end position="318"/>
    </location>
</feature>
<dbReference type="AlphaFoldDB" id="A0A401ZNU6"/>
<dbReference type="InterPro" id="IPR008928">
    <property type="entry name" value="6-hairpin_glycosidase_sf"/>
</dbReference>
<keyword evidence="3" id="KW-1185">Reference proteome</keyword>
<evidence type="ECO:0000259" key="1">
    <source>
        <dbReference type="Pfam" id="PF06662"/>
    </source>
</evidence>
<dbReference type="Gene3D" id="1.50.10.10">
    <property type="match status" value="1"/>
</dbReference>
<evidence type="ECO:0000313" key="3">
    <source>
        <dbReference type="Proteomes" id="UP000287224"/>
    </source>
</evidence>
<organism evidence="2 3">
    <name type="scientific">Dictyobacter aurantiacus</name>
    <dbReference type="NCBI Taxonomy" id="1936993"/>
    <lineage>
        <taxon>Bacteria</taxon>
        <taxon>Bacillati</taxon>
        <taxon>Chloroflexota</taxon>
        <taxon>Ktedonobacteria</taxon>
        <taxon>Ktedonobacterales</taxon>
        <taxon>Dictyobacteraceae</taxon>
        <taxon>Dictyobacter</taxon>
    </lineage>
</organism>
<name>A0A401ZNU6_9CHLR</name>
<dbReference type="OrthoDB" id="151362at2"/>
<accession>A0A401ZNU6</accession>
<proteinExistence type="predicted"/>
<dbReference type="GO" id="GO:0005975">
    <property type="term" value="P:carbohydrate metabolic process"/>
    <property type="evidence" value="ECO:0007669"/>
    <property type="project" value="InterPro"/>
</dbReference>
<reference evidence="3" key="1">
    <citation type="submission" date="2018-12" db="EMBL/GenBank/DDBJ databases">
        <title>Tengunoibacter tsumagoiensis gen. nov., sp. nov., Dictyobacter kobayashii sp. nov., D. alpinus sp. nov., and D. joshuensis sp. nov. and description of Dictyobacteraceae fam. nov. within the order Ktedonobacterales isolated from Tengu-no-mugimeshi.</title>
        <authorList>
            <person name="Wang C.M."/>
            <person name="Zheng Y."/>
            <person name="Sakai Y."/>
            <person name="Toyoda A."/>
            <person name="Minakuchi Y."/>
            <person name="Abe K."/>
            <person name="Yokota A."/>
            <person name="Yabe S."/>
        </authorList>
    </citation>
    <scope>NUCLEOTIDE SEQUENCE [LARGE SCALE GENOMIC DNA]</scope>
    <source>
        <strain evidence="3">S-27</strain>
    </source>
</reference>
<evidence type="ECO:0000313" key="2">
    <source>
        <dbReference type="EMBL" id="GCE08557.1"/>
    </source>
</evidence>
<protein>
    <recommendedName>
        <fullName evidence="1">D-glucuronyl C5-epimerase C-terminal domain-containing protein</fullName>
    </recommendedName>
</protein>
<comment type="caution">
    <text evidence="2">The sequence shown here is derived from an EMBL/GenBank/DDBJ whole genome shotgun (WGS) entry which is preliminary data.</text>
</comment>
<sequence>MQKRYKVSLVVLFVLLYSVSSMLLTGMQARAAHGKLKSGGLNQVIDQVTRQVLLNISVNGFNPNAKTKSLTTGGLYVNWMMNNPTQVNKVNPNTNDDPPTSHDIQTDLFYLNALAEYKFLHHGDTRYDLDIQKMTPIVHYEFFNYNLPKGWVYFYLLRDGFFLNDPVLTQEASMAASNYYTHWFDPKLNLLYNKSHTPGVYSVEHSITAGAALIDAGTRWHQPAWVQAGRSTLATVLAASYNLQSHLFYNNMMVNSNGTEVVTNDQAKASTQGSVVEALMEAYMLTRDQQYLNVASQVLQSLLVNSGLWDQSNGGLYFALDLNSGRLEQKYKETRAQAHALIGLYRFNQVMRAIGRPQVFLDKQQQLISLLATRFYEPIYHGYFYRVTPDFQIYVSNDASGQPQQENYFTTEAMGLALDALQQTEMPVVPY</sequence>
<dbReference type="InterPro" id="IPR012341">
    <property type="entry name" value="6hp_glycosidase-like_sf"/>
</dbReference>
<dbReference type="InterPro" id="IPR010598">
    <property type="entry name" value="C5-epim_C"/>
</dbReference>
<dbReference type="Pfam" id="PF06662">
    <property type="entry name" value="C5-epim_C"/>
    <property type="match status" value="1"/>
</dbReference>